<evidence type="ECO:0000256" key="1">
    <source>
        <dbReference type="ARBA" id="ARBA00004141"/>
    </source>
</evidence>
<feature type="transmembrane region" description="Helical" evidence="6">
    <location>
        <begin position="235"/>
        <end position="261"/>
    </location>
</feature>
<protein>
    <submittedName>
        <fullName evidence="8">Cytochrome c biogenesis protein</fullName>
    </submittedName>
</protein>
<evidence type="ECO:0000313" key="9">
    <source>
        <dbReference type="Proteomes" id="UP000185713"/>
    </source>
</evidence>
<evidence type="ECO:0000256" key="5">
    <source>
        <dbReference type="ARBA" id="ARBA00023136"/>
    </source>
</evidence>
<evidence type="ECO:0000259" key="7">
    <source>
        <dbReference type="Pfam" id="PF02683"/>
    </source>
</evidence>
<comment type="similarity">
    <text evidence="2">Belongs to the DsbD family.</text>
</comment>
<dbReference type="CDD" id="cd02947">
    <property type="entry name" value="TRX_family"/>
    <property type="match status" value="1"/>
</dbReference>
<dbReference type="InterPro" id="IPR036249">
    <property type="entry name" value="Thioredoxin-like_sf"/>
</dbReference>
<dbReference type="GO" id="GO:0017004">
    <property type="term" value="P:cytochrome complex assembly"/>
    <property type="evidence" value="ECO:0007669"/>
    <property type="project" value="InterPro"/>
</dbReference>
<comment type="subcellular location">
    <subcellularLocation>
        <location evidence="1">Membrane</location>
        <topology evidence="1">Multi-pass membrane protein</topology>
    </subcellularLocation>
</comment>
<evidence type="ECO:0000256" key="3">
    <source>
        <dbReference type="ARBA" id="ARBA00022692"/>
    </source>
</evidence>
<reference evidence="8 9" key="1">
    <citation type="submission" date="2014-12" db="EMBL/GenBank/DDBJ databases">
        <title>The genome sequence of Methanohalophilus portucalensis strain FDF1.</title>
        <authorList>
            <person name="Lai M.-C."/>
            <person name="Lai S.-J."/>
        </authorList>
    </citation>
    <scope>NUCLEOTIDE SEQUENCE [LARGE SCALE GENOMIC DNA]</scope>
    <source>
        <strain evidence="8 9">FDF-1</strain>
    </source>
</reference>
<evidence type="ECO:0000313" key="8">
    <source>
        <dbReference type="EMBL" id="OJH50268.1"/>
    </source>
</evidence>
<sequence>MMKKSIVLFLLLFLLIPTVQAQPIYIEYFHQTGCHDCEITDPIIDQTEKQYDDVEIVRTNVDTTDGFNRWNQYGFIEVPGVVINNETKIPKGEITEKNLRISIDKYLEDSKPENQYINSDLNIPFAYSLGLFAGLSPCLMAILGFLLTFTAGTGKSARSGMERALVFGVGLMTSYLAIGVGLLVFWKTLPDMELFSVITGIIVIGIGLFLMGIFRLPISFDKYFQNTARKHAGTIGGLFFLGVLFSLVKVPCTVPTLLILLNKSLTEGTINNLVLLFTFSFGVLTPFLGIGLVGGYTLSKRIREHRRYLKLISGLSLILLGFWVMI</sequence>
<feature type="transmembrane region" description="Helical" evidence="6">
    <location>
        <begin position="125"/>
        <end position="152"/>
    </location>
</feature>
<dbReference type="Pfam" id="PF02683">
    <property type="entry name" value="DsbD_TM"/>
    <property type="match status" value="1"/>
</dbReference>
<comment type="caution">
    <text evidence="8">The sequence shown here is derived from an EMBL/GenBank/DDBJ whole genome shotgun (WGS) entry which is preliminary data.</text>
</comment>
<dbReference type="GO" id="GO:0016020">
    <property type="term" value="C:membrane"/>
    <property type="evidence" value="ECO:0007669"/>
    <property type="project" value="UniProtKB-SubCell"/>
</dbReference>
<dbReference type="Proteomes" id="UP000185713">
    <property type="component" value="Unassembled WGS sequence"/>
</dbReference>
<feature type="transmembrane region" description="Helical" evidence="6">
    <location>
        <begin position="164"/>
        <end position="186"/>
    </location>
</feature>
<feature type="domain" description="Cytochrome C biogenesis protein transmembrane" evidence="7">
    <location>
        <begin position="125"/>
        <end position="324"/>
    </location>
</feature>
<accession>A0A1L9C793</accession>
<keyword evidence="3 6" id="KW-0812">Transmembrane</keyword>
<feature type="transmembrane region" description="Helical" evidence="6">
    <location>
        <begin position="192"/>
        <end position="214"/>
    </location>
</feature>
<dbReference type="AlphaFoldDB" id="A0A1L9C793"/>
<dbReference type="Gene3D" id="3.40.30.10">
    <property type="entry name" value="Glutaredoxin"/>
    <property type="match status" value="1"/>
</dbReference>
<gene>
    <name evidence="8" type="ORF">MPF_0056</name>
</gene>
<keyword evidence="4 6" id="KW-1133">Transmembrane helix</keyword>
<dbReference type="STRING" id="523843.SAMN06264941_0056"/>
<dbReference type="SUPFAM" id="SSF52833">
    <property type="entry name" value="Thioredoxin-like"/>
    <property type="match status" value="1"/>
</dbReference>
<dbReference type="InterPro" id="IPR051790">
    <property type="entry name" value="Cytochrome_c-biogenesis_DsbD"/>
</dbReference>
<proteinExistence type="inferred from homology"/>
<dbReference type="InterPro" id="IPR003834">
    <property type="entry name" value="Cyt_c_assmbl_TM_dom"/>
</dbReference>
<feature type="transmembrane region" description="Helical" evidence="6">
    <location>
        <begin position="308"/>
        <end position="325"/>
    </location>
</feature>
<evidence type="ECO:0000256" key="4">
    <source>
        <dbReference type="ARBA" id="ARBA00022989"/>
    </source>
</evidence>
<dbReference type="PANTHER" id="PTHR31272">
    <property type="entry name" value="CYTOCHROME C-TYPE BIOGENESIS PROTEIN HI_1454-RELATED"/>
    <property type="match status" value="1"/>
</dbReference>
<keyword evidence="5 6" id="KW-0472">Membrane</keyword>
<dbReference type="RefSeq" id="WP_233125545.1">
    <property type="nucleotide sequence ID" value="NZ_FXBN01000001.1"/>
</dbReference>
<evidence type="ECO:0000256" key="6">
    <source>
        <dbReference type="SAM" id="Phobius"/>
    </source>
</evidence>
<evidence type="ECO:0000256" key="2">
    <source>
        <dbReference type="ARBA" id="ARBA00006143"/>
    </source>
</evidence>
<dbReference type="EMBL" id="JWTK01000001">
    <property type="protein sequence ID" value="OJH50268.1"/>
    <property type="molecule type" value="Genomic_DNA"/>
</dbReference>
<organism evidence="8 9">
    <name type="scientific">Methanohalophilus portucalensis FDF-1</name>
    <dbReference type="NCBI Taxonomy" id="523843"/>
    <lineage>
        <taxon>Archaea</taxon>
        <taxon>Methanobacteriati</taxon>
        <taxon>Methanobacteriota</taxon>
        <taxon>Stenosarchaea group</taxon>
        <taxon>Methanomicrobia</taxon>
        <taxon>Methanosarcinales</taxon>
        <taxon>Methanosarcinaceae</taxon>
        <taxon>Methanohalophilus</taxon>
    </lineage>
</organism>
<dbReference type="PANTHER" id="PTHR31272:SF9">
    <property type="entry name" value="BLL1027 PROTEIN"/>
    <property type="match status" value="1"/>
</dbReference>
<feature type="transmembrane region" description="Helical" evidence="6">
    <location>
        <begin position="273"/>
        <end position="296"/>
    </location>
</feature>
<name>A0A1L9C793_9EURY</name>